<dbReference type="InterPro" id="IPR004843">
    <property type="entry name" value="Calcineurin-like_PHP"/>
</dbReference>
<keyword evidence="4 6" id="KW-0472">Membrane</keyword>
<dbReference type="GO" id="GO:0005783">
    <property type="term" value="C:endoplasmic reticulum"/>
    <property type="evidence" value="ECO:0007669"/>
    <property type="project" value="TreeGrafter"/>
</dbReference>
<dbReference type="Proteomes" id="UP000053558">
    <property type="component" value="Unassembled WGS sequence"/>
</dbReference>
<evidence type="ECO:0000313" key="8">
    <source>
        <dbReference type="EMBL" id="EIW82717.1"/>
    </source>
</evidence>
<accession>A0A5M3MUQ3</accession>
<dbReference type="GeneID" id="19201798"/>
<evidence type="ECO:0000256" key="5">
    <source>
        <dbReference type="SAM" id="MobiDB-lite"/>
    </source>
</evidence>
<evidence type="ECO:0000313" key="9">
    <source>
        <dbReference type="Proteomes" id="UP000053558"/>
    </source>
</evidence>
<dbReference type="AlphaFoldDB" id="A0A5M3MUQ3"/>
<dbReference type="OrthoDB" id="5977743at2759"/>
<feature type="region of interest" description="Disordered" evidence="5">
    <location>
        <begin position="428"/>
        <end position="463"/>
    </location>
</feature>
<dbReference type="InterPro" id="IPR029052">
    <property type="entry name" value="Metallo-depent_PP-like"/>
</dbReference>
<evidence type="ECO:0000256" key="4">
    <source>
        <dbReference type="ARBA" id="ARBA00023136"/>
    </source>
</evidence>
<dbReference type="GO" id="GO:0006506">
    <property type="term" value="P:GPI anchor biosynthetic process"/>
    <property type="evidence" value="ECO:0007669"/>
    <property type="project" value="InterPro"/>
</dbReference>
<proteinExistence type="predicted"/>
<dbReference type="Gene3D" id="3.60.21.10">
    <property type="match status" value="1"/>
</dbReference>
<evidence type="ECO:0000256" key="1">
    <source>
        <dbReference type="ARBA" id="ARBA00004141"/>
    </source>
</evidence>
<dbReference type="SUPFAM" id="SSF56300">
    <property type="entry name" value="Metallo-dependent phosphatases"/>
    <property type="match status" value="1"/>
</dbReference>
<dbReference type="InterPro" id="IPR033308">
    <property type="entry name" value="PGAP5/Cdc1/Ted1"/>
</dbReference>
<dbReference type="PANTHER" id="PTHR13315">
    <property type="entry name" value="METALLO PHOSPHOESTERASE RELATED"/>
    <property type="match status" value="1"/>
</dbReference>
<feature type="transmembrane region" description="Helical" evidence="6">
    <location>
        <begin position="387"/>
        <end position="410"/>
    </location>
</feature>
<reference evidence="9" key="1">
    <citation type="journal article" date="2012" name="Science">
        <title>The Paleozoic origin of enzymatic lignin decomposition reconstructed from 31 fungal genomes.</title>
        <authorList>
            <person name="Floudas D."/>
            <person name="Binder M."/>
            <person name="Riley R."/>
            <person name="Barry K."/>
            <person name="Blanchette R.A."/>
            <person name="Henrissat B."/>
            <person name="Martinez A.T."/>
            <person name="Otillar R."/>
            <person name="Spatafora J.W."/>
            <person name="Yadav J.S."/>
            <person name="Aerts A."/>
            <person name="Benoit I."/>
            <person name="Boyd A."/>
            <person name="Carlson A."/>
            <person name="Copeland A."/>
            <person name="Coutinho P.M."/>
            <person name="de Vries R.P."/>
            <person name="Ferreira P."/>
            <person name="Findley K."/>
            <person name="Foster B."/>
            <person name="Gaskell J."/>
            <person name="Glotzer D."/>
            <person name="Gorecki P."/>
            <person name="Heitman J."/>
            <person name="Hesse C."/>
            <person name="Hori C."/>
            <person name="Igarashi K."/>
            <person name="Jurgens J.A."/>
            <person name="Kallen N."/>
            <person name="Kersten P."/>
            <person name="Kohler A."/>
            <person name="Kuees U."/>
            <person name="Kumar T.K.A."/>
            <person name="Kuo A."/>
            <person name="LaButti K."/>
            <person name="Larrondo L.F."/>
            <person name="Lindquist E."/>
            <person name="Ling A."/>
            <person name="Lombard V."/>
            <person name="Lucas S."/>
            <person name="Lundell T."/>
            <person name="Martin R."/>
            <person name="McLaughlin D.J."/>
            <person name="Morgenstern I."/>
            <person name="Morin E."/>
            <person name="Murat C."/>
            <person name="Nagy L.G."/>
            <person name="Nolan M."/>
            <person name="Ohm R.A."/>
            <person name="Patyshakuliyeva A."/>
            <person name="Rokas A."/>
            <person name="Ruiz-Duenas F.J."/>
            <person name="Sabat G."/>
            <person name="Salamov A."/>
            <person name="Samejima M."/>
            <person name="Schmutz J."/>
            <person name="Slot J.C."/>
            <person name="St John F."/>
            <person name="Stenlid J."/>
            <person name="Sun H."/>
            <person name="Sun S."/>
            <person name="Syed K."/>
            <person name="Tsang A."/>
            <person name="Wiebenga A."/>
            <person name="Young D."/>
            <person name="Pisabarro A."/>
            <person name="Eastwood D.C."/>
            <person name="Martin F."/>
            <person name="Cullen D."/>
            <person name="Grigoriev I.V."/>
            <person name="Hibbett D.S."/>
        </authorList>
    </citation>
    <scope>NUCLEOTIDE SEQUENCE [LARGE SCALE GENOMIC DNA]</scope>
    <source>
        <strain evidence="9">RWD-64-598 SS2</strain>
    </source>
</reference>
<dbReference type="PANTHER" id="PTHR13315:SF4">
    <property type="entry name" value="METALLOPHOSPHOESTERASE, ISOFORM E"/>
    <property type="match status" value="1"/>
</dbReference>
<keyword evidence="3 6" id="KW-1133">Transmembrane helix</keyword>
<dbReference type="KEGG" id="cput:CONPUDRAFT_142896"/>
<evidence type="ECO:0000259" key="7">
    <source>
        <dbReference type="Pfam" id="PF00149"/>
    </source>
</evidence>
<keyword evidence="9" id="KW-1185">Reference proteome</keyword>
<comment type="subcellular location">
    <subcellularLocation>
        <location evidence="1">Membrane</location>
        <topology evidence="1">Multi-pass membrane protein</topology>
    </subcellularLocation>
</comment>
<feature type="transmembrane region" description="Helical" evidence="6">
    <location>
        <begin position="29"/>
        <end position="51"/>
    </location>
</feature>
<dbReference type="GO" id="GO:0016787">
    <property type="term" value="F:hydrolase activity"/>
    <property type="evidence" value="ECO:0007669"/>
    <property type="project" value="InterPro"/>
</dbReference>
<sequence>MARGGIASKRTRTALCTGTQVRTRRPAVLALRTAWVAIVLWYEIGVFVRAVRSCPWPDERRALTPDSRLTRVLIVADPQVLDDNSYLDRHPLLARLTRVVVDVYLRKSWRAAVRVLRPHAVVFLGDMMDNGRAVMSPAEYDAYYERFRHIFKMHGEPVPVYYVPGNHDIGIGDSFALEAPARYTSSFGARNHRVGIANHTLLFLDGPALVDEDIARVSAGKSLDEWPAVRRGPVEFVRAQTQERDHPVVLFSHVPLARDQNVWCGRFREHRANIRQGAGLGYQNTLGREVSSWVLERLRPAIIFSGDDHDYCEVRHTYTYTDASSNTTREEIVPEVTVKSFSMVTGVRRPGYQLLSLAARVPEPELLPQIPQAPPPAHAPCTLPDQLGIYVLTYVPLAVLSVLVLVVVNVQRVRRRYRKREWGRRDSAKDGLRSGYWEPERRETPLPHGDRKRRMEGGRGRERDVEELELDDLVFVNPDADTVEEPPDEVERFKLVARRATAASEQGVSGFYGGHGRGAGFQPTSEEEEGLEAEMDVLPEPATNVKNRNRSGNGRFSRSSRWPRWTWTFVLRGQVRRVSVPWPFGCCARGTGAGSRRRWIMQQVRDSGEDERGFVGGLVRDVRDVAWPAIVVFLVVNWVVMW</sequence>
<dbReference type="GO" id="GO:0016020">
    <property type="term" value="C:membrane"/>
    <property type="evidence" value="ECO:0007669"/>
    <property type="project" value="UniProtKB-SubCell"/>
</dbReference>
<organism evidence="8 9">
    <name type="scientific">Coniophora puteana (strain RWD-64-598)</name>
    <name type="common">Brown rot fungus</name>
    <dbReference type="NCBI Taxonomy" id="741705"/>
    <lineage>
        <taxon>Eukaryota</taxon>
        <taxon>Fungi</taxon>
        <taxon>Dikarya</taxon>
        <taxon>Basidiomycota</taxon>
        <taxon>Agaricomycotina</taxon>
        <taxon>Agaricomycetes</taxon>
        <taxon>Agaricomycetidae</taxon>
        <taxon>Boletales</taxon>
        <taxon>Coniophorineae</taxon>
        <taxon>Coniophoraceae</taxon>
        <taxon>Coniophora</taxon>
    </lineage>
</organism>
<evidence type="ECO:0000256" key="2">
    <source>
        <dbReference type="ARBA" id="ARBA00022692"/>
    </source>
</evidence>
<dbReference type="EMBL" id="JH711576">
    <property type="protein sequence ID" value="EIW82717.1"/>
    <property type="molecule type" value="Genomic_DNA"/>
</dbReference>
<evidence type="ECO:0000256" key="3">
    <source>
        <dbReference type="ARBA" id="ARBA00022989"/>
    </source>
</evidence>
<dbReference type="Pfam" id="PF00149">
    <property type="entry name" value="Metallophos"/>
    <property type="match status" value="1"/>
</dbReference>
<name>A0A5M3MUQ3_CONPW</name>
<gene>
    <name evidence="8" type="ORF">CONPUDRAFT_142896</name>
</gene>
<feature type="domain" description="Calcineurin-like phosphoesterase" evidence="7">
    <location>
        <begin position="71"/>
        <end position="311"/>
    </location>
</feature>
<evidence type="ECO:0000256" key="6">
    <source>
        <dbReference type="SAM" id="Phobius"/>
    </source>
</evidence>
<protein>
    <submittedName>
        <fullName evidence="8">Metallo-dependent phosphatase</fullName>
    </submittedName>
</protein>
<comment type="caution">
    <text evidence="8">The sequence shown here is derived from an EMBL/GenBank/DDBJ whole genome shotgun (WGS) entry which is preliminary data.</text>
</comment>
<keyword evidence="2 6" id="KW-0812">Transmembrane</keyword>
<dbReference type="RefSeq" id="XP_007766700.1">
    <property type="nucleotide sequence ID" value="XM_007768510.1"/>
</dbReference>